<dbReference type="PANTHER" id="PTHR30531:SF12">
    <property type="entry name" value="FLAGELLAR BIOSYNTHETIC PROTEIN FLHB"/>
    <property type="match status" value="1"/>
</dbReference>
<evidence type="ECO:0000313" key="3">
    <source>
        <dbReference type="Proteomes" id="UP000257067"/>
    </source>
</evidence>
<proteinExistence type="inferred from homology"/>
<dbReference type="PANTHER" id="PTHR30531">
    <property type="entry name" value="FLAGELLAR BIOSYNTHETIC PROTEIN FLHB"/>
    <property type="match status" value="1"/>
</dbReference>
<dbReference type="GO" id="GO:0005886">
    <property type="term" value="C:plasma membrane"/>
    <property type="evidence" value="ECO:0007669"/>
    <property type="project" value="TreeGrafter"/>
</dbReference>
<reference evidence="2 3" key="1">
    <citation type="submission" date="2018-04" db="EMBL/GenBank/DDBJ databases">
        <title>Novel Campyloabacter and Helicobacter Species and Strains.</title>
        <authorList>
            <person name="Mannion A.J."/>
            <person name="Shen Z."/>
            <person name="Fox J.G."/>
        </authorList>
    </citation>
    <scope>NUCLEOTIDE SEQUENCE [LARGE SCALE GENOMIC DNA]</scope>
    <source>
        <strain evidence="2 3">ATCC 700242</strain>
    </source>
</reference>
<dbReference type="RefSeq" id="WP_104724292.1">
    <property type="nucleotide sequence ID" value="NZ_FZNE01000003.1"/>
</dbReference>
<dbReference type="EMBL" id="NXLU01000002">
    <property type="protein sequence ID" value="RDU69660.1"/>
    <property type="molecule type" value="Genomic_DNA"/>
</dbReference>
<comment type="similarity">
    <text evidence="1">Belongs to the type III secretion exporter family.</text>
</comment>
<dbReference type="InterPro" id="IPR006135">
    <property type="entry name" value="T3SS_substrate_exporter"/>
</dbReference>
<dbReference type="Pfam" id="PF01312">
    <property type="entry name" value="Bac_export_2"/>
    <property type="match status" value="1"/>
</dbReference>
<evidence type="ECO:0000313" key="2">
    <source>
        <dbReference type="EMBL" id="RDU69660.1"/>
    </source>
</evidence>
<dbReference type="SUPFAM" id="SSF160544">
    <property type="entry name" value="EscU C-terminal domain-like"/>
    <property type="match status" value="1"/>
</dbReference>
<sequence>MKKAVALAYNQALHNAPQVVASGKGAIAQSIIYKAKEFGIPLFQNQVLVDSLLKFEIDEEVSSDLYSALVEVFIWLNECEKKAQLSKD</sequence>
<organism evidence="2 3">
    <name type="scientific">Helicobacter cholecystus</name>
    <dbReference type="NCBI Taxonomy" id="45498"/>
    <lineage>
        <taxon>Bacteria</taxon>
        <taxon>Pseudomonadati</taxon>
        <taxon>Campylobacterota</taxon>
        <taxon>Epsilonproteobacteria</taxon>
        <taxon>Campylobacterales</taxon>
        <taxon>Helicobacteraceae</taxon>
        <taxon>Helicobacter</taxon>
    </lineage>
</organism>
<dbReference type="GO" id="GO:0009306">
    <property type="term" value="P:protein secretion"/>
    <property type="evidence" value="ECO:0007669"/>
    <property type="project" value="InterPro"/>
</dbReference>
<dbReference type="Gene3D" id="3.40.1690.10">
    <property type="entry name" value="secretion proteins EscU"/>
    <property type="match status" value="1"/>
</dbReference>
<keyword evidence="2" id="KW-0966">Cell projection</keyword>
<comment type="caution">
    <text evidence="2">The sequence shown here is derived from an EMBL/GenBank/DDBJ whole genome shotgun (WGS) entry which is preliminary data.</text>
</comment>
<dbReference type="AlphaFoldDB" id="A0A3D8IXF0"/>
<protein>
    <submittedName>
        <fullName evidence="2">Flagellar biosynthesis protein FlhB</fullName>
    </submittedName>
</protein>
<keyword evidence="3" id="KW-1185">Reference proteome</keyword>
<dbReference type="Proteomes" id="UP000257067">
    <property type="component" value="Unassembled WGS sequence"/>
</dbReference>
<keyword evidence="2" id="KW-0282">Flagellum</keyword>
<keyword evidence="2" id="KW-0969">Cilium</keyword>
<accession>A0A3D8IXF0</accession>
<gene>
    <name evidence="2" type="ORF">CQA62_03160</name>
</gene>
<dbReference type="InterPro" id="IPR029025">
    <property type="entry name" value="T3SS_substrate_exporter_C"/>
</dbReference>
<name>A0A3D8IXF0_9HELI</name>
<evidence type="ECO:0000256" key="1">
    <source>
        <dbReference type="ARBA" id="ARBA00010690"/>
    </source>
</evidence>
<dbReference type="OrthoDB" id="5244399at2"/>